<sequence>MHELLVSKLIIIKILEMLVKTSGSNKSIDNWQPGLP</sequence>
<protein>
    <submittedName>
        <fullName evidence="1">Uncharacterized protein</fullName>
    </submittedName>
</protein>
<proteinExistence type="predicted"/>
<name>A0A0A8Z6W4_ARUDO</name>
<dbReference type="EMBL" id="GBRH01262791">
    <property type="protein sequence ID" value="JAD35104.1"/>
    <property type="molecule type" value="Transcribed_RNA"/>
</dbReference>
<dbReference type="AlphaFoldDB" id="A0A0A8Z6W4"/>
<evidence type="ECO:0000313" key="1">
    <source>
        <dbReference type="EMBL" id="JAD35104.1"/>
    </source>
</evidence>
<reference evidence="1" key="2">
    <citation type="journal article" date="2015" name="Data Brief">
        <title>Shoot transcriptome of the giant reed, Arundo donax.</title>
        <authorList>
            <person name="Barrero R.A."/>
            <person name="Guerrero F.D."/>
            <person name="Moolhuijzen P."/>
            <person name="Goolsby J.A."/>
            <person name="Tidwell J."/>
            <person name="Bellgard S.E."/>
            <person name="Bellgard M.I."/>
        </authorList>
    </citation>
    <scope>NUCLEOTIDE SEQUENCE</scope>
    <source>
        <tissue evidence="1">Shoot tissue taken approximately 20 cm above the soil surface</tissue>
    </source>
</reference>
<organism evidence="1">
    <name type="scientific">Arundo donax</name>
    <name type="common">Giant reed</name>
    <name type="synonym">Donax arundinaceus</name>
    <dbReference type="NCBI Taxonomy" id="35708"/>
    <lineage>
        <taxon>Eukaryota</taxon>
        <taxon>Viridiplantae</taxon>
        <taxon>Streptophyta</taxon>
        <taxon>Embryophyta</taxon>
        <taxon>Tracheophyta</taxon>
        <taxon>Spermatophyta</taxon>
        <taxon>Magnoliopsida</taxon>
        <taxon>Liliopsida</taxon>
        <taxon>Poales</taxon>
        <taxon>Poaceae</taxon>
        <taxon>PACMAD clade</taxon>
        <taxon>Arundinoideae</taxon>
        <taxon>Arundineae</taxon>
        <taxon>Arundo</taxon>
    </lineage>
</organism>
<accession>A0A0A8Z6W4</accession>
<reference evidence="1" key="1">
    <citation type="submission" date="2014-09" db="EMBL/GenBank/DDBJ databases">
        <authorList>
            <person name="Magalhaes I.L.F."/>
            <person name="Oliveira U."/>
            <person name="Santos F.R."/>
            <person name="Vidigal T.H.D.A."/>
            <person name="Brescovit A.D."/>
            <person name="Santos A.J."/>
        </authorList>
    </citation>
    <scope>NUCLEOTIDE SEQUENCE</scope>
    <source>
        <tissue evidence="1">Shoot tissue taken approximately 20 cm above the soil surface</tissue>
    </source>
</reference>